<dbReference type="OrthoDB" id="3636008at2"/>
<dbReference type="InterPro" id="IPR036388">
    <property type="entry name" value="WH-like_DNA-bd_sf"/>
</dbReference>
<comment type="caution">
    <text evidence="6">The sequence shown here is derived from an EMBL/GenBank/DDBJ whole genome shotgun (WGS) entry which is preliminary data.</text>
</comment>
<protein>
    <submittedName>
        <fullName evidence="6">LysR family transcriptional regulator</fullName>
    </submittedName>
</protein>
<dbReference type="PROSITE" id="PS50931">
    <property type="entry name" value="HTH_LYSR"/>
    <property type="match status" value="1"/>
</dbReference>
<dbReference type="Gene3D" id="1.10.10.10">
    <property type="entry name" value="Winged helix-like DNA-binding domain superfamily/Winged helix DNA-binding domain"/>
    <property type="match status" value="1"/>
</dbReference>
<dbReference type="SUPFAM" id="SSF53850">
    <property type="entry name" value="Periplasmic binding protein-like II"/>
    <property type="match status" value="1"/>
</dbReference>
<dbReference type="Proteomes" id="UP000295302">
    <property type="component" value="Unassembled WGS sequence"/>
</dbReference>
<keyword evidence="7" id="KW-1185">Reference proteome</keyword>
<dbReference type="CDD" id="cd08423">
    <property type="entry name" value="PBP2_LTTR_like_6"/>
    <property type="match status" value="1"/>
</dbReference>
<gene>
    <name evidence="6" type="ORF">E1286_13830</name>
</gene>
<evidence type="ECO:0000256" key="2">
    <source>
        <dbReference type="ARBA" id="ARBA00023015"/>
    </source>
</evidence>
<evidence type="ECO:0000313" key="7">
    <source>
        <dbReference type="Proteomes" id="UP000295302"/>
    </source>
</evidence>
<dbReference type="GO" id="GO:0003677">
    <property type="term" value="F:DNA binding"/>
    <property type="evidence" value="ECO:0007669"/>
    <property type="project" value="UniProtKB-KW"/>
</dbReference>
<keyword evidence="4" id="KW-0804">Transcription</keyword>
<dbReference type="InterPro" id="IPR005119">
    <property type="entry name" value="LysR_subst-bd"/>
</dbReference>
<evidence type="ECO:0000256" key="3">
    <source>
        <dbReference type="ARBA" id="ARBA00023125"/>
    </source>
</evidence>
<dbReference type="EMBL" id="SMKQ01000032">
    <property type="protein sequence ID" value="TDD49312.1"/>
    <property type="molecule type" value="Genomic_DNA"/>
</dbReference>
<name>A0A4R4YZY6_9ACTN</name>
<dbReference type="Gene3D" id="3.40.190.10">
    <property type="entry name" value="Periplasmic binding protein-like II"/>
    <property type="match status" value="2"/>
</dbReference>
<reference evidence="6 7" key="1">
    <citation type="submission" date="2019-03" db="EMBL/GenBank/DDBJ databases">
        <title>Draft genome sequences of novel Actinobacteria.</title>
        <authorList>
            <person name="Sahin N."/>
            <person name="Ay H."/>
            <person name="Saygin H."/>
        </authorList>
    </citation>
    <scope>NUCLEOTIDE SEQUENCE [LARGE SCALE GENOMIC DNA]</scope>
    <source>
        <strain evidence="6 7">CH32</strain>
    </source>
</reference>
<dbReference type="InterPro" id="IPR000847">
    <property type="entry name" value="LysR_HTH_N"/>
</dbReference>
<dbReference type="PANTHER" id="PTHR30346">
    <property type="entry name" value="TRANSCRIPTIONAL DUAL REGULATOR HCAR-RELATED"/>
    <property type="match status" value="1"/>
</dbReference>
<comment type="similarity">
    <text evidence="1">Belongs to the LysR transcriptional regulatory family.</text>
</comment>
<dbReference type="PANTHER" id="PTHR30346:SF29">
    <property type="entry name" value="LYSR SUBSTRATE-BINDING"/>
    <property type="match status" value="1"/>
</dbReference>
<evidence type="ECO:0000313" key="6">
    <source>
        <dbReference type="EMBL" id="TDD49312.1"/>
    </source>
</evidence>
<sequence>MLDVRRLRVLLAVAEHGGIAAAARALTFTPPAVSQHIAALERQVGMLLVDRSGRTARLTAAGHRLAGHARQVLAGLEAAEADLASLDGDLRGTLAVGTIATLGRTLLPAALTTLRTTAPDVDLRIEECEPEDSLPALARGDLDVVLAGEYGLTPQRPQAHIDRIDLFTEPLLIAVACDHPLRGPDVDLAQLRDERWIAPAAGSSCETMLQRICALAGFEPHVVAHSGDFTVAAALVSAGHGITLLPAIATPPTSGDATGVKLLGVHQPGIHRTLYAAIRQGTRQHPLVNCVLDALTTSAERFPASHGETCPVSLGA</sequence>
<dbReference type="FunFam" id="1.10.10.10:FF:000001">
    <property type="entry name" value="LysR family transcriptional regulator"/>
    <property type="match status" value="1"/>
</dbReference>
<dbReference type="AlphaFoldDB" id="A0A4R4YZY6"/>
<evidence type="ECO:0000259" key="5">
    <source>
        <dbReference type="PROSITE" id="PS50931"/>
    </source>
</evidence>
<organism evidence="6 7">
    <name type="scientific">Nonomuraea terrae</name>
    <dbReference type="NCBI Taxonomy" id="2530383"/>
    <lineage>
        <taxon>Bacteria</taxon>
        <taxon>Bacillati</taxon>
        <taxon>Actinomycetota</taxon>
        <taxon>Actinomycetes</taxon>
        <taxon>Streptosporangiales</taxon>
        <taxon>Streptosporangiaceae</taxon>
        <taxon>Nonomuraea</taxon>
    </lineage>
</organism>
<accession>A0A4R4YZY6</accession>
<keyword evidence="2" id="KW-0805">Transcription regulation</keyword>
<evidence type="ECO:0000256" key="4">
    <source>
        <dbReference type="ARBA" id="ARBA00023163"/>
    </source>
</evidence>
<dbReference type="Pfam" id="PF03466">
    <property type="entry name" value="LysR_substrate"/>
    <property type="match status" value="1"/>
</dbReference>
<dbReference type="Pfam" id="PF00126">
    <property type="entry name" value="HTH_1"/>
    <property type="match status" value="1"/>
</dbReference>
<evidence type="ECO:0000256" key="1">
    <source>
        <dbReference type="ARBA" id="ARBA00009437"/>
    </source>
</evidence>
<proteinExistence type="inferred from homology"/>
<feature type="domain" description="HTH lysR-type" evidence="5">
    <location>
        <begin position="2"/>
        <end position="59"/>
    </location>
</feature>
<keyword evidence="3" id="KW-0238">DNA-binding</keyword>
<dbReference type="GO" id="GO:0003700">
    <property type="term" value="F:DNA-binding transcription factor activity"/>
    <property type="evidence" value="ECO:0007669"/>
    <property type="project" value="InterPro"/>
</dbReference>
<dbReference type="SUPFAM" id="SSF46785">
    <property type="entry name" value="Winged helix' DNA-binding domain"/>
    <property type="match status" value="1"/>
</dbReference>
<dbReference type="GO" id="GO:0032993">
    <property type="term" value="C:protein-DNA complex"/>
    <property type="evidence" value="ECO:0007669"/>
    <property type="project" value="TreeGrafter"/>
</dbReference>
<dbReference type="InterPro" id="IPR036390">
    <property type="entry name" value="WH_DNA-bd_sf"/>
</dbReference>
<dbReference type="RefSeq" id="WP_132612402.1">
    <property type="nucleotide sequence ID" value="NZ_SMKQ01000032.1"/>
</dbReference>